<dbReference type="Proteomes" id="UP000324800">
    <property type="component" value="Unassembled WGS sequence"/>
</dbReference>
<name>A0A5J4U495_9EUKA</name>
<protein>
    <submittedName>
        <fullName evidence="2">Uncharacterized protein</fullName>
    </submittedName>
</protein>
<evidence type="ECO:0000313" key="2">
    <source>
        <dbReference type="EMBL" id="KAA6364791.1"/>
    </source>
</evidence>
<reference evidence="2 3" key="1">
    <citation type="submission" date="2019-03" db="EMBL/GenBank/DDBJ databases">
        <title>Single cell metagenomics reveals metabolic interactions within the superorganism composed of flagellate Streblomastix strix and complex community of Bacteroidetes bacteria on its surface.</title>
        <authorList>
            <person name="Treitli S.C."/>
            <person name="Kolisko M."/>
            <person name="Husnik F."/>
            <person name="Keeling P."/>
            <person name="Hampl V."/>
        </authorList>
    </citation>
    <scope>NUCLEOTIDE SEQUENCE [LARGE SCALE GENOMIC DNA]</scope>
    <source>
        <strain evidence="2">ST1C</strain>
    </source>
</reference>
<feature type="region of interest" description="Disordered" evidence="1">
    <location>
        <begin position="363"/>
        <end position="388"/>
    </location>
</feature>
<evidence type="ECO:0000313" key="3">
    <source>
        <dbReference type="Proteomes" id="UP000324800"/>
    </source>
</evidence>
<feature type="non-terminal residue" evidence="2">
    <location>
        <position position="388"/>
    </location>
</feature>
<dbReference type="AlphaFoldDB" id="A0A5J4U495"/>
<sequence length="388" mass="42620">MIKEVDYCKAQTGGGIYSNVNGGGQINVKNQSTFTECQSISGNGGGIYSNIVYSSLYIQDASFERCSSIQPGNGGGIALIQGISSIISITNSSFINCETISNSSDQRFGWGGAIFIQTQIEADNLNETNLLLRDLSFTGSSAVNSIGNNIHIQSIDTYATGEAIEYGNLLSVNGTVDLYYNSSYLYDYMGIDESKVEDGTTIDNNIPLFSFHALKTCISYNIPKGCTPLCTIDSNSTIELQDSCFCNQDSHPTNCRCPVDSSQLEGIPTEVQVLPRDEDGYIIWPPENATKLPLFIDNVYIESKQKASFQMNDATWLDSRKKWYGMLISADNETFVGKDGNEDEAIRIDVFVEEGEQFVNFNKNQTSEPLDDSDETDPGKSGRFQFPI</sequence>
<dbReference type="EMBL" id="SNRW01021217">
    <property type="protein sequence ID" value="KAA6364791.1"/>
    <property type="molecule type" value="Genomic_DNA"/>
</dbReference>
<gene>
    <name evidence="2" type="ORF">EZS28_039682</name>
</gene>
<evidence type="ECO:0000256" key="1">
    <source>
        <dbReference type="SAM" id="MobiDB-lite"/>
    </source>
</evidence>
<organism evidence="2 3">
    <name type="scientific">Streblomastix strix</name>
    <dbReference type="NCBI Taxonomy" id="222440"/>
    <lineage>
        <taxon>Eukaryota</taxon>
        <taxon>Metamonada</taxon>
        <taxon>Preaxostyla</taxon>
        <taxon>Oxymonadida</taxon>
        <taxon>Streblomastigidae</taxon>
        <taxon>Streblomastix</taxon>
    </lineage>
</organism>
<proteinExistence type="predicted"/>
<accession>A0A5J4U495</accession>
<comment type="caution">
    <text evidence="2">The sequence shown here is derived from an EMBL/GenBank/DDBJ whole genome shotgun (WGS) entry which is preliminary data.</text>
</comment>